<dbReference type="AlphaFoldDB" id="A0A5K0ZMB6"/>
<evidence type="ECO:0000256" key="1">
    <source>
        <dbReference type="SAM" id="MobiDB-lite"/>
    </source>
</evidence>
<gene>
    <name evidence="2" type="ORF">NYM_LOCUS11052</name>
</gene>
<organism evidence="2">
    <name type="scientific">Nymphaea colorata</name>
    <name type="common">pocket water lily</name>
    <dbReference type="NCBI Taxonomy" id="210225"/>
    <lineage>
        <taxon>Eukaryota</taxon>
        <taxon>Viridiplantae</taxon>
        <taxon>Streptophyta</taxon>
        <taxon>Embryophyta</taxon>
        <taxon>Tracheophyta</taxon>
        <taxon>Spermatophyta</taxon>
        <taxon>Magnoliopsida</taxon>
        <taxon>Nymphaeales</taxon>
        <taxon>Nymphaeaceae</taxon>
        <taxon>Nymphaea</taxon>
    </lineage>
</organism>
<feature type="region of interest" description="Disordered" evidence="1">
    <location>
        <begin position="1"/>
        <end position="20"/>
    </location>
</feature>
<sequence>MEPKLLGSGLGSVEPGARAQ</sequence>
<name>A0A5K0ZMB6_9MAGN</name>
<accession>A0A5K0ZMB6</accession>
<protein>
    <submittedName>
        <fullName evidence="2">Uncharacterized protein</fullName>
    </submittedName>
</protein>
<proteinExistence type="predicted"/>
<evidence type="ECO:0000313" key="2">
    <source>
        <dbReference type="EMBL" id="VVV90101.1"/>
    </source>
</evidence>
<dbReference type="EMBL" id="LR721779">
    <property type="protein sequence ID" value="VVV90101.1"/>
    <property type="molecule type" value="Genomic_DNA"/>
</dbReference>
<reference evidence="2" key="1">
    <citation type="submission" date="2019-09" db="EMBL/GenBank/DDBJ databases">
        <authorList>
            <person name="Zhang L."/>
        </authorList>
    </citation>
    <scope>NUCLEOTIDE SEQUENCE</scope>
</reference>